<evidence type="ECO:0000313" key="2">
    <source>
        <dbReference type="EMBL" id="RIA85450.1"/>
    </source>
</evidence>
<gene>
    <name evidence="2" type="ORF">C1645_781867</name>
</gene>
<evidence type="ECO:0000256" key="1">
    <source>
        <dbReference type="SAM" id="MobiDB-lite"/>
    </source>
</evidence>
<name>A0A397SGT0_9GLOM</name>
<dbReference type="Proteomes" id="UP000265703">
    <property type="component" value="Unassembled WGS sequence"/>
</dbReference>
<evidence type="ECO:0000313" key="3">
    <source>
        <dbReference type="Proteomes" id="UP000265703"/>
    </source>
</evidence>
<comment type="caution">
    <text evidence="2">The sequence shown here is derived from an EMBL/GenBank/DDBJ whole genome shotgun (WGS) entry which is preliminary data.</text>
</comment>
<dbReference type="EMBL" id="QKYT01000426">
    <property type="protein sequence ID" value="RIA85450.1"/>
    <property type="molecule type" value="Genomic_DNA"/>
</dbReference>
<dbReference type="AlphaFoldDB" id="A0A397SGT0"/>
<proteinExistence type="predicted"/>
<organism evidence="2 3">
    <name type="scientific">Glomus cerebriforme</name>
    <dbReference type="NCBI Taxonomy" id="658196"/>
    <lineage>
        <taxon>Eukaryota</taxon>
        <taxon>Fungi</taxon>
        <taxon>Fungi incertae sedis</taxon>
        <taxon>Mucoromycota</taxon>
        <taxon>Glomeromycotina</taxon>
        <taxon>Glomeromycetes</taxon>
        <taxon>Glomerales</taxon>
        <taxon>Glomeraceae</taxon>
        <taxon>Glomus</taxon>
    </lineage>
</organism>
<reference evidence="2 3" key="1">
    <citation type="submission" date="2018-06" db="EMBL/GenBank/DDBJ databases">
        <title>Comparative genomics reveals the genomic features of Rhizophagus irregularis, R. cerebriforme, R. diaphanum and Gigaspora rosea, and their symbiotic lifestyle signature.</title>
        <authorList>
            <person name="Morin E."/>
            <person name="San Clemente H."/>
            <person name="Chen E.C.H."/>
            <person name="De La Providencia I."/>
            <person name="Hainaut M."/>
            <person name="Kuo A."/>
            <person name="Kohler A."/>
            <person name="Murat C."/>
            <person name="Tang N."/>
            <person name="Roy S."/>
            <person name="Loubradou J."/>
            <person name="Henrissat B."/>
            <person name="Grigoriev I.V."/>
            <person name="Corradi N."/>
            <person name="Roux C."/>
            <person name="Martin F.M."/>
        </authorList>
    </citation>
    <scope>NUCLEOTIDE SEQUENCE [LARGE SCALE GENOMIC DNA]</scope>
    <source>
        <strain evidence="2 3">DAOM 227022</strain>
    </source>
</reference>
<protein>
    <submittedName>
        <fullName evidence="2">Uncharacterized protein</fullName>
    </submittedName>
</protein>
<keyword evidence="3" id="KW-1185">Reference proteome</keyword>
<sequence>MFLVIAEFTPVKVVSTVPAPLGSTSVSTGSTSTSTPMVSTSTTVGTSSGTSITAQTSIMAPQGSVVALQGSSSIQMAAPQGSVAALQGSALTQMAAPQGSVPVDSCGEIGDANISILAQKIYTSTFCQGQRPTYSSPETLRRSIIEGDTNFGTFDNVDGSESQVQEFLDLF</sequence>
<accession>A0A397SGT0</accession>
<feature type="region of interest" description="Disordered" evidence="1">
    <location>
        <begin position="23"/>
        <end position="46"/>
    </location>
</feature>